<protein>
    <recommendedName>
        <fullName evidence="3">Rrf2 family transcriptional regulator</fullName>
    </recommendedName>
</protein>
<organism evidence="1 2">
    <name type="scientific">Angustibacter aerolatus</name>
    <dbReference type="NCBI Taxonomy" id="1162965"/>
    <lineage>
        <taxon>Bacteria</taxon>
        <taxon>Bacillati</taxon>
        <taxon>Actinomycetota</taxon>
        <taxon>Actinomycetes</taxon>
        <taxon>Kineosporiales</taxon>
        <taxon>Kineosporiaceae</taxon>
    </lineage>
</organism>
<evidence type="ECO:0000313" key="2">
    <source>
        <dbReference type="Proteomes" id="UP001157017"/>
    </source>
</evidence>
<keyword evidence="2" id="KW-1185">Reference proteome</keyword>
<reference evidence="2" key="1">
    <citation type="journal article" date="2019" name="Int. J. Syst. Evol. Microbiol.">
        <title>The Global Catalogue of Microorganisms (GCM) 10K type strain sequencing project: providing services to taxonomists for standard genome sequencing and annotation.</title>
        <authorList>
            <consortium name="The Broad Institute Genomics Platform"/>
            <consortium name="The Broad Institute Genome Sequencing Center for Infectious Disease"/>
            <person name="Wu L."/>
            <person name="Ma J."/>
        </authorList>
    </citation>
    <scope>NUCLEOTIDE SEQUENCE [LARGE SCALE GENOMIC DNA]</scope>
    <source>
        <strain evidence="2">NBRC 108730</strain>
    </source>
</reference>
<dbReference type="Proteomes" id="UP001157017">
    <property type="component" value="Unassembled WGS sequence"/>
</dbReference>
<evidence type="ECO:0008006" key="3">
    <source>
        <dbReference type="Google" id="ProtNLM"/>
    </source>
</evidence>
<dbReference type="Gene3D" id="1.10.10.10">
    <property type="entry name" value="Winged helix-like DNA-binding domain superfamily/Winged helix DNA-binding domain"/>
    <property type="match status" value="1"/>
</dbReference>
<accession>A0ABQ6JJC5</accession>
<name>A0ABQ6JJC5_9ACTN</name>
<evidence type="ECO:0000313" key="1">
    <source>
        <dbReference type="EMBL" id="GMA86972.1"/>
    </source>
</evidence>
<gene>
    <name evidence="1" type="ORF">GCM10025868_22220</name>
</gene>
<proteinExistence type="predicted"/>
<sequence length="85" mass="9002">MQALEGREPAFRCTEIRQCGPLAAPPEACTRPCGVAQAMHAAERAWRDALAATSIADLADGLERTSGPGTLEGVARWLRSDAPAR</sequence>
<comment type="caution">
    <text evidence="1">The sequence shown here is derived from an EMBL/GenBank/DDBJ whole genome shotgun (WGS) entry which is preliminary data.</text>
</comment>
<dbReference type="InterPro" id="IPR036388">
    <property type="entry name" value="WH-like_DNA-bd_sf"/>
</dbReference>
<dbReference type="EMBL" id="BSUZ01000001">
    <property type="protein sequence ID" value="GMA86972.1"/>
    <property type="molecule type" value="Genomic_DNA"/>
</dbReference>